<feature type="region of interest" description="C-terminal hotdog fold" evidence="14">
    <location>
        <begin position="4379"/>
        <end position="4514"/>
    </location>
</feature>
<keyword evidence="5" id="KW-0677">Repeat</keyword>
<evidence type="ECO:0000256" key="14">
    <source>
        <dbReference type="PROSITE-ProRule" id="PRU01363"/>
    </source>
</evidence>
<evidence type="ECO:0000256" key="6">
    <source>
        <dbReference type="ARBA" id="ARBA00023194"/>
    </source>
</evidence>
<dbReference type="FunFam" id="1.10.1200.10:FF:000007">
    <property type="entry name" value="Probable polyketide synthase pks17"/>
    <property type="match status" value="2"/>
</dbReference>
<proteinExistence type="predicted"/>
<dbReference type="GO" id="GO:0047879">
    <property type="term" value="F:erythronolide synthase activity"/>
    <property type="evidence" value="ECO:0007669"/>
    <property type="project" value="UniProtKB-EC"/>
</dbReference>
<keyword evidence="3" id="KW-0597">Phosphoprotein</keyword>
<feature type="domain" description="Ketosynthase family 3 (KS3)" evidence="17">
    <location>
        <begin position="1670"/>
        <end position="2092"/>
    </location>
</feature>
<dbReference type="Pfam" id="PF22953">
    <property type="entry name" value="SpnB_Rossmann"/>
    <property type="match status" value="3"/>
</dbReference>
<dbReference type="InterPro" id="IPR049551">
    <property type="entry name" value="PKS_DH_C"/>
</dbReference>
<dbReference type="InterPro" id="IPR049552">
    <property type="entry name" value="PKS_DH_N"/>
</dbReference>
<dbReference type="Proteomes" id="UP000292003">
    <property type="component" value="Unassembled WGS sequence"/>
</dbReference>
<evidence type="ECO:0000256" key="1">
    <source>
        <dbReference type="ARBA" id="ARBA00001957"/>
    </source>
</evidence>
<dbReference type="SMART" id="SM00827">
    <property type="entry name" value="PKS_AT"/>
    <property type="match status" value="3"/>
</dbReference>
<feature type="region of interest" description="N-terminal hotdog fold" evidence="14">
    <location>
        <begin position="4245"/>
        <end position="4368"/>
    </location>
</feature>
<dbReference type="SMART" id="SM01294">
    <property type="entry name" value="PKS_PP_betabranch"/>
    <property type="match status" value="3"/>
</dbReference>
<dbReference type="InterPro" id="IPR050091">
    <property type="entry name" value="PKS_NRPS_Biosynth_Enz"/>
</dbReference>
<feature type="domain" description="Ketosynthase family 3 (KS3)" evidence="17">
    <location>
        <begin position="34"/>
        <end position="457"/>
    </location>
</feature>
<dbReference type="Pfam" id="PF00698">
    <property type="entry name" value="Acyl_transf_1"/>
    <property type="match status" value="3"/>
</dbReference>
<dbReference type="SUPFAM" id="SSF52151">
    <property type="entry name" value="FabD/lysophospholipase-like"/>
    <property type="match status" value="3"/>
</dbReference>
<dbReference type="InterPro" id="IPR014030">
    <property type="entry name" value="Ketoacyl_synth_N"/>
</dbReference>
<evidence type="ECO:0000313" key="19">
    <source>
        <dbReference type="EMBL" id="RZQ63964.1"/>
    </source>
</evidence>
<dbReference type="GO" id="GO:0033068">
    <property type="term" value="P:macrolide biosynthetic process"/>
    <property type="evidence" value="ECO:0007669"/>
    <property type="project" value="UniProtKB-ARBA"/>
</dbReference>
<dbReference type="GO" id="GO:0004312">
    <property type="term" value="F:fatty acid synthase activity"/>
    <property type="evidence" value="ECO:0007669"/>
    <property type="project" value="TreeGrafter"/>
</dbReference>
<dbReference type="InterPro" id="IPR036736">
    <property type="entry name" value="ACP-like_sf"/>
</dbReference>
<dbReference type="SMART" id="SM00826">
    <property type="entry name" value="PKS_DH"/>
    <property type="match status" value="3"/>
</dbReference>
<feature type="domain" description="PKS/mFAS DH" evidence="18">
    <location>
        <begin position="877"/>
        <end position="1147"/>
    </location>
</feature>
<evidence type="ECO:0000259" key="16">
    <source>
        <dbReference type="PROSITE" id="PS50075"/>
    </source>
</evidence>
<evidence type="ECO:0000256" key="12">
    <source>
        <dbReference type="ARBA" id="ARBA00063272"/>
    </source>
</evidence>
<comment type="subunit">
    <text evidence="12">Homodimer. Erythronolide synthase is composed of EryAI, EryAII and EryAIII multimodular (2 modules) polypeptides each coding for a functional synthase subunit which participates in 2 of the six FAS-like elongation steps required for formation of the polyketide. Module 1, 2, 3, 4, 5, and 6 participating in biosynthesis steps 1, 2, 3, 4, 5, and 6, respectively.</text>
</comment>
<sequence length="5104" mass="529670">MTSTENRLRDYLKLVTTDLRQARQRLREEQARDREPIAIVGMACRFAGGIGSPEDLWRLLSDGGDAVGPVPADRGWDLDSLYHPDPDHSGTSYVREGAFLAGAGGFDAGFFGISPREALAMDPQQRLTLEVAWEAVERAGIDPRSLRGTDTGTFVGAVQLSYGAGAVLSAEVEGHLATGTTASVISGRVAYQFGLRGPAITVDTACSSSLVSLHLATRALRAGECSLALAAGVTVLPNAAVFAGYSRQRALSPDGRCKAFADGADGVGWGEGAGVLLLERLSDAQRHGHRILAVVRGTAVNQDGASSGLTAPNGPAQQRVIQAALENAALSPAMVDVVEAHGTGTPLGDPIEAQALQAAYGQDRERPLLVGSVKSNIGHTMAAAGVAGVIKMVMAMRHGAVPKTLHVDRPSSRVDWTSGALALATEPVEWPAVDRPRRAAVSSFGISGTNAHVVLEAPEGHLQHVSRNEGGLHELVPWVVSARSEAALGEQIARLAEVDASPVDVGFSLVTGRSVFEHRAVLLAGDSTVEVARGVAGSGRTAFVFSGQGSQRLGMGRELYVRFPVFAEAFDAVVAELGVPVSGEDVEDTGWAQPALFALEVALFRLVESWGVRPDVLVGHSIGELAAAHVAGVLSLADACTVVRARASLMRALPEGGAMLAVRAAEDELGELGDRVGLAAVNGPGAVVVSGDEDEIAALERRWRDEGRKVRRLTVSHAFHSPLMEPMLAEFAAAIDGITVREPEIPIESTVDTEEVFGSPGYWVRQVRQPVRFADAVARSGATRFLELGPDGSLCAAVQDIVPDAVATGLLRRDRGEDESALRALATLYVAGTPVDWRPFLAGGSTVDLPTYPFQHEHFWLAGQAGGADAGADPAGHPLLGGVVTIAGTTGVLLTGRLSTATHPWLADHAIGGRVLLPGTVFLELAVRAGDEVGCDRVEELTLATPLVLPGQAAVRLQVSVGPDEDGRRTVTVHSRPDADPDAPWIPHATGVLTTGPRVAATALAWPPERAEPVDLDGFYEWFATRGFDYGPTFRGVRAVWRRGDEVFAEVALPDGADPAGFGLHPALLDAAVHAPVTTQRGTDLAGRLPFAWRGVTLHATGSRALRVRLAWSGDETLTVDATDPDGTPVFTADALVLRTLPDTPAAAGDSLFELDWVPVTTTVGAEVPGLAAALRDPGVPVGIGPSGAAVVSLTGGTEPARTHELTATALDLLHRWLATPGEARLTFLTSGAVDGRDLAAAAVWGLVRTAQIEHPGRFALLDLDPDAEPEAIAGALAGDEPQLMVRDGQVFAARLARVAPPAGPVTWGPGGTVLITGGTGGLGRLLARHLVTEHGVTHLVLTGRRGTAPPEFLAELRGRGAEVDVVACDVTDPGALTGLVDGLPDLTAVVHAAAALDDGVISSLTADRLTGVLATKVDAAWHLHRLTEDRGLAAFVLFSSMAGTLGGPGQGSYAAANAALDGLARHRRSLGLPATSLAWGVWDPETGATAGTDRTRAARTGLPPLTAEQGLRLFDAALAADRAVLLPVRFDLAAFRSAGEPPALLRGLVRGGTRRTAGTSEGWADRLAGLPASERTATVLTLTREAVAAALGHSGAAAVDPERSFSDLGFDSLTAVELRNRLATATGLRLPSTLVFDHPTTAALTEHLVAELSGAAAPATAGPAVVAVDEPVAIVGMACRYPGGVRGPEDLWRLVSEGTDAITEFPADRGWDLGSLYHPDPGHPGTSYTRHGGFLHDAGDFDAELFRMSPREALATDAQQRLLLETAWEAFERARIDPASLRGSATGVFAGVMYNDYATLLAAEEFEGFRGNGSSPSIASGRVAYAFGLEGPAVTVDTACSSSLVALHLAGQALRAGECDLALAGGVTVMSTPGVFVEFSRQRGMSPDGRSRSYADSADGVAWSEGVGMLVLERLSDAERNGHPVLAVVRGTAVNSDGASNGLTAPNGPSQQRVIRAALRSAGLSTSDVDVVEGHGTGTTLGDPIEAQALLATYGRDRERPLLLGSVKSNLGHTQAAAGVAGVIKMVQALRHGTVPRTLHVDRPSSHVDWDSGAVELVTEPVEWPAVDRPRRAGISSFGVSGTNAHAIIEQAPPPAGNPPRTEPGIVPWVLSGQTENALRAQARALADAAGPSAADVGLSLVTTRANLARRAVVLGENAAELTAELAALAEGRPGAATIFGTPGDPGRGVVFAFPGQGSYWPGMGAELLESSPVFAGSVAACQAALEPYVDWSLRDVLAGTPGAPGLDRIDVAQPALWALMVSLAEVWRAHGIRPAAVVGHSQGEVAAACVAGALSIEDGARIVALRSAAIAEELCGKGGMLSVAAAHSDVTDRLSSWPGLSVAAVNGPGTVVVSGDYDALAGFAAACAADGVRTREVAGDFPAHSARFDQVRDRVLGALAGIAPRTADVPMLSTVTGDWLDTATMDAGYWYANMRQTVRLETAVRALLGHGHTLFVEVSPHPVLTASITETAEAAGTGAVTVGTLRRDDGGTRRLLRSLAEAHVAGAPVDWTPCFPGASTVDLPTYAFEHTRYWPRPAPGAGLTGTRHPLLDGAMELAEGGEVVLTGRLSRSACPWLDEHAVLGRTLFPGAGFVELAVRAGDEVGCTRLAELTLAAPLVLPEAGEPLLQVLVGPPDEDGGRRVSIHSRLSEDLPWTAHATGVLDSAAAGADTGFAGAWPPPGAEPVPVDGCYDDFAGQGFVYGPRFQRLRAAWRRGDEVFAEVGLDDEPGSFGVHPVLLDAALHACLLLAGESGARVPFSWEDVCLHTAGATELRVRLVLGESGAVSVTAAGVAGEPVVSVGSLRMKAPAAGEPSATDALFDLDWSPVTASGDPGTAGVLGPDPFGLGLPEAGAVDACPVVLVPVAGGEDVVQSAHEVTIRALTLTQDWLAATGGGAGASRLVFVTRGATSGHDPAAASVWGLVRSAQTEHPGCFGLLDLDPDGTPAPPAAFGSPEPQLAVRAGRLLAPRLARPGVAAAPGEWDPDGTVLVTGGTGGLGAALARHLAGRGFRHLVLASRRGIAADGVPGLVAELADLGTRAEVVACDLTDRRATADLVGGLPALTAVVHAAGVVDDGVIAALTPERVAAVLRPKVDAAWHLHEATRDRDLAAFVLFSSAAGVTGAAGQGNYAAGNAFLDALAHHRRASGLPAQSIAWGGWASGSGMTAGLADADRDRMARLGMPMLRVDQALDLFDAVTALDLTAPLATRLDLPVIRARGEVPPLLSGLVRTTTRRTVRQSSEAAADLRGRLAGLSAAERAELIDDLVRTRIAAVLGYDGAAAVDPGKAFSDLGFDSLTAVELRNQLTAVTGLRLSATLVFDYPSASALAAHLLAELSGAVAPATAGPAVVAVDEPVAIVGMACRYPGGVRGPEDLWRLVSEGTDAIGEFPDDRGWDVDRLYDPDPDNAGTSYTRHGGFLYDAAEFDPAFFGMSPREAVATDAQQRLLLETSWEALERAGIDPASLRGSATGVFAGVMYDDYAHLLDDPEFDGFRGNGSSASIVTGRVAYVLGLEGPAVTVDTACSSSLVSLHLAAQALRSGECSLALAGGVTVMSTPYTFLEFSRQGGLAPDGRCKAYSDDADGTGWSEGVGVLVLERLSDAERNGHRVLAVVRGSAVNSDGASNGLTAPNGPSQQRVIRSALAAAGLSTSDVDVVEGHGTGTPLGDPIEAQALLATYGQDRERPLLLGSVKSNLGHTQAAAGVAGVIKMVQALRHGVAPRSLHLDTPSSHVDWDAGALRLLGEPAPWPDVGRPRRAAVSSFGISGTNAHVILEQGHPEPDASEPAPLPAVAWPLSGVTGPAVRGQAAALADRVRTEPGWHPAEVGRSLAARTAFGNRAVVIGTARDELLSAAATVGGQDPAAGVVEGTADVDGRTVFVFPGQGSQWPGMGARLLDESPVFAERIAECERAFAPFVDWSLTGVLRRDDGEPTLERVDVVQPATFAMMVSLAALWQAHGVRPDAVVGHSQGEIAAAVVSGALSLEDGAKVVVLRSQAIGRRLAGAGGMMSVALPAGELTERLAGLAGVSIAAVNSPASVVVSGDPAGLDELAASLTADEVRVRRIAVDYASHSAQVELLHGELVEQLATVTPRTASVPFLSTVTGEWLDGTEVGAEYWYENLRRTVEFGPAIDRLLDQRHRRFLEMSPHPVLTFGVQEAIEAAGVVAVTGASLRRDEDGLGRWLTSLAEAWVRGAPVDWSSCFGDARRVDLPTYAFQRERYWPAGSLARTGDVSAVGLSPAEHPLLGAVAELAGDDGTLFTSRLSLRTHPWLADHAVLGRVLLPGTAFVELALRAGAEAGCPRLAELTLSAPLRLPERDAVTVQVRVGAADETGRRTVTVHSRPDGTDAPWTRNATGVLDEDTGPELTVGQWPPPDAEPVPLDGCYERLAEAGFGYGPAFRGLREVWRDGEDILAEVALPEHAPAGAFGLHPVLLDSALHATMVGGTTEDGTVRLPFSWEGVSLRAQGVDVARVRVRQDEGGMSIAVEDRSGRPVASVAALHSRTFGAGDFATDATDALFRLDEVPVRPGPHEVPGPVAVLGGDLDGLTGPVPAVVVVPPEPDGELPSVVHTRLERTLVLVRRWLSGDEFADSTLVFLTRRGDLADAAVGGLVRAAQRENPGRFVLVEADEPDPDAVLPALASGEPWLVLRDGQALAPRLARMEVPAGTETGWDPDGTVVITGGTGGLGGVLAQHLVTEHGVRHLLLLSRRGPAAPAAAELAAELEAGGAEVSVLACDIADRAALAGALAAVPAEHPVRGVVHAAGVLDDGVVTTLTPEQFTAVLRPKADAAWHLHELTSDLDLTAFVLISSAAGVFGAAGQANYAAANGFVDALAAYRRAAGLPAVSMAWGLWASETGMTGAVNIDRMRSLGNIELSTEEGVALFDAALRGSEAVTVPVRLDLPAFRAHGEIPPLLRGLVRVPASRGAAEPAEAFLGRLAGLAPAQRMEAVLELVRTKAAAVLYIDPGELGPNRPFKELGFDSLTAVELRNRLGAATGLKLPVSLLFDRPTPEELAEYLLPLLTPDEADGAGVLDELDRLRALLTAASVDERTHRQVTGRLEVLLANWTAARGDAPAPGDDLDFTTSSDEEMFSLLDRELS</sequence>
<dbReference type="InterPro" id="IPR057326">
    <property type="entry name" value="KR_dom"/>
</dbReference>
<dbReference type="GO" id="GO:0004315">
    <property type="term" value="F:3-oxoacyl-[acyl-carrier-protein] synthase activity"/>
    <property type="evidence" value="ECO:0007669"/>
    <property type="project" value="InterPro"/>
</dbReference>
<dbReference type="EMBL" id="SFCC01000005">
    <property type="protein sequence ID" value="RZQ63964.1"/>
    <property type="molecule type" value="Genomic_DNA"/>
</dbReference>
<feature type="active site" description="Proton donor; for dehydratase activity" evidence="14">
    <location>
        <position position="2742"/>
    </location>
</feature>
<dbReference type="Pfam" id="PF02801">
    <property type="entry name" value="Ketoacyl-synt_C"/>
    <property type="match status" value="3"/>
</dbReference>
<evidence type="ECO:0000256" key="4">
    <source>
        <dbReference type="ARBA" id="ARBA00022679"/>
    </source>
</evidence>
<feature type="active site" description="Proton donor; for dehydratase activity" evidence="14">
    <location>
        <position position="1070"/>
    </location>
</feature>
<dbReference type="InterPro" id="IPR016036">
    <property type="entry name" value="Malonyl_transacylase_ACP-bd"/>
</dbReference>
<keyword evidence="8" id="KW-0012">Acyltransferase</keyword>
<dbReference type="FunFam" id="3.40.47.10:FF:000019">
    <property type="entry name" value="Polyketide synthase type I"/>
    <property type="match status" value="3"/>
</dbReference>
<dbReference type="Gene3D" id="3.40.47.10">
    <property type="match status" value="3"/>
</dbReference>
<dbReference type="PROSITE" id="PS00012">
    <property type="entry name" value="PHOSPHOPANTETHEINE"/>
    <property type="match status" value="3"/>
</dbReference>
<dbReference type="InterPro" id="IPR013968">
    <property type="entry name" value="PKS_KR"/>
</dbReference>
<dbReference type="InterPro" id="IPR014043">
    <property type="entry name" value="Acyl_transferase_dom"/>
</dbReference>
<evidence type="ECO:0000259" key="18">
    <source>
        <dbReference type="PROSITE" id="PS52019"/>
    </source>
</evidence>
<keyword evidence="4" id="KW-0808">Transferase</keyword>
<dbReference type="Pfam" id="PF08990">
    <property type="entry name" value="Docking"/>
    <property type="match status" value="1"/>
</dbReference>
<name>A0A4Q7JCC7_9PSEU</name>
<feature type="region of interest" description="C-terminal hotdog fold" evidence="14">
    <location>
        <begin position="1011"/>
        <end position="1147"/>
    </location>
</feature>
<dbReference type="InterPro" id="IPR009081">
    <property type="entry name" value="PP-bd_ACP"/>
</dbReference>
<evidence type="ECO:0000256" key="8">
    <source>
        <dbReference type="ARBA" id="ARBA00023315"/>
    </source>
</evidence>
<dbReference type="Pfam" id="PF16197">
    <property type="entry name" value="KAsynt_C_assoc"/>
    <property type="match status" value="3"/>
</dbReference>
<dbReference type="InterPro" id="IPR036291">
    <property type="entry name" value="NAD(P)-bd_dom_sf"/>
</dbReference>
<comment type="function">
    <text evidence="10">Involved in the biosynthesis of antibiotic erythromycin via the biosynthesis of its aglycone precursor, 6-deoxyerythronolide B (6-dEB).</text>
</comment>
<dbReference type="GO" id="GO:0006633">
    <property type="term" value="P:fatty acid biosynthetic process"/>
    <property type="evidence" value="ECO:0007669"/>
    <property type="project" value="InterPro"/>
</dbReference>
<dbReference type="InterPro" id="IPR018201">
    <property type="entry name" value="Ketoacyl_synth_AS"/>
</dbReference>
<feature type="domain" description="PKS/mFAS DH" evidence="18">
    <location>
        <begin position="4245"/>
        <end position="4514"/>
    </location>
</feature>
<dbReference type="SUPFAM" id="SSF55048">
    <property type="entry name" value="Probable ACP-binding domain of malonyl-CoA ACP transacylase"/>
    <property type="match status" value="3"/>
</dbReference>
<gene>
    <name evidence="19" type="ORF">EWH70_12525</name>
</gene>
<feature type="region of interest" description="Disordered" evidence="15">
    <location>
        <begin position="4341"/>
        <end position="4361"/>
    </location>
</feature>
<dbReference type="Pfam" id="PF00550">
    <property type="entry name" value="PP-binding"/>
    <property type="match status" value="3"/>
</dbReference>
<comment type="cofactor">
    <cofactor evidence="1">
        <name>pantetheine 4'-phosphate</name>
        <dbReference type="ChEBI" id="CHEBI:47942"/>
    </cofactor>
</comment>
<evidence type="ECO:0000256" key="11">
    <source>
        <dbReference type="ARBA" id="ARBA00060622"/>
    </source>
</evidence>
<dbReference type="PROSITE" id="PS00606">
    <property type="entry name" value="KS3_1"/>
    <property type="match status" value="3"/>
</dbReference>
<dbReference type="Pfam" id="PF00109">
    <property type="entry name" value="ketoacyl-synt"/>
    <property type="match status" value="3"/>
</dbReference>
<feature type="domain" description="Carrier" evidence="16">
    <location>
        <begin position="3264"/>
        <end position="3339"/>
    </location>
</feature>
<accession>A0A4Q7JCC7</accession>
<feature type="domain" description="PKS/mFAS DH" evidence="18">
    <location>
        <begin position="2550"/>
        <end position="2817"/>
    </location>
</feature>
<dbReference type="InterPro" id="IPR016039">
    <property type="entry name" value="Thiolase-like"/>
</dbReference>
<feature type="domain" description="Ketosynthase family 3 (KS3)" evidence="17">
    <location>
        <begin position="3356"/>
        <end position="3778"/>
    </location>
</feature>
<feature type="active site" description="Proton acceptor; for dehydratase activity" evidence="14">
    <location>
        <position position="4277"/>
    </location>
</feature>
<dbReference type="InterPro" id="IPR006162">
    <property type="entry name" value="Ppantetheine_attach_site"/>
</dbReference>
<keyword evidence="2" id="KW-0596">Phosphopantetheine</keyword>
<evidence type="ECO:0000256" key="13">
    <source>
        <dbReference type="ARBA" id="ARBA00066981"/>
    </source>
</evidence>
<dbReference type="PROSITE" id="PS52019">
    <property type="entry name" value="PKS_MFAS_DH"/>
    <property type="match status" value="3"/>
</dbReference>
<evidence type="ECO:0000256" key="10">
    <source>
        <dbReference type="ARBA" id="ARBA00060158"/>
    </source>
</evidence>
<feature type="domain" description="Carrier" evidence="16">
    <location>
        <begin position="4952"/>
        <end position="5026"/>
    </location>
</feature>
<dbReference type="PROSITE" id="PS52004">
    <property type="entry name" value="KS3_2"/>
    <property type="match status" value="3"/>
</dbReference>
<dbReference type="Pfam" id="PF21089">
    <property type="entry name" value="PKS_DH_N"/>
    <property type="match status" value="3"/>
</dbReference>
<dbReference type="RefSeq" id="WP_130475489.1">
    <property type="nucleotide sequence ID" value="NZ_SFCC01000005.1"/>
</dbReference>
<dbReference type="SUPFAM" id="SSF47336">
    <property type="entry name" value="ACP-like"/>
    <property type="match status" value="3"/>
</dbReference>
<dbReference type="SMART" id="SM00822">
    <property type="entry name" value="PKS_KR"/>
    <property type="match status" value="3"/>
</dbReference>
<feature type="active site" description="Proton acceptor; for dehydratase activity" evidence="14">
    <location>
        <position position="909"/>
    </location>
</feature>
<dbReference type="Gene3D" id="3.10.129.110">
    <property type="entry name" value="Polyketide synthase dehydratase"/>
    <property type="match status" value="3"/>
</dbReference>
<evidence type="ECO:0000256" key="3">
    <source>
        <dbReference type="ARBA" id="ARBA00022553"/>
    </source>
</evidence>
<feature type="domain" description="Carrier" evidence="16">
    <location>
        <begin position="1578"/>
        <end position="1653"/>
    </location>
</feature>
<evidence type="ECO:0000256" key="5">
    <source>
        <dbReference type="ARBA" id="ARBA00022737"/>
    </source>
</evidence>
<dbReference type="InterPro" id="IPR049900">
    <property type="entry name" value="PKS_mFAS_DH"/>
</dbReference>
<feature type="region of interest" description="N-terminal hotdog fold" evidence="14">
    <location>
        <begin position="877"/>
        <end position="1000"/>
    </location>
</feature>
<dbReference type="InterPro" id="IPR032821">
    <property type="entry name" value="PKS_assoc"/>
</dbReference>
<dbReference type="OrthoDB" id="9778690at2"/>
<keyword evidence="20" id="KW-1185">Reference proteome</keyword>
<dbReference type="InterPro" id="IPR020807">
    <property type="entry name" value="PKS_DH"/>
</dbReference>
<dbReference type="EC" id="2.3.1.94" evidence="13"/>
<dbReference type="InterPro" id="IPR016035">
    <property type="entry name" value="Acyl_Trfase/lysoPLipase"/>
</dbReference>
<evidence type="ECO:0000256" key="9">
    <source>
        <dbReference type="ARBA" id="ARBA00052442"/>
    </source>
</evidence>
<organism evidence="19 20">
    <name type="scientific">Amycolatopsis suaedae</name>
    <dbReference type="NCBI Taxonomy" id="2510978"/>
    <lineage>
        <taxon>Bacteria</taxon>
        <taxon>Bacillati</taxon>
        <taxon>Actinomycetota</taxon>
        <taxon>Actinomycetes</taxon>
        <taxon>Pseudonocardiales</taxon>
        <taxon>Pseudonocardiaceae</taxon>
        <taxon>Amycolatopsis</taxon>
    </lineage>
</organism>
<dbReference type="Pfam" id="PF14765">
    <property type="entry name" value="PS-DH"/>
    <property type="match status" value="3"/>
</dbReference>
<evidence type="ECO:0000313" key="20">
    <source>
        <dbReference type="Proteomes" id="UP000292003"/>
    </source>
</evidence>
<feature type="active site" description="Proton acceptor; for dehydratase activity" evidence="14">
    <location>
        <position position="2582"/>
    </location>
</feature>
<protein>
    <recommendedName>
        <fullName evidence="13">6-deoxyerythronolide-B synthase</fullName>
        <ecNumber evidence="13">2.3.1.94</ecNumber>
    </recommendedName>
</protein>
<dbReference type="InterPro" id="IPR015083">
    <property type="entry name" value="NorB/c/GfsB-D-like_docking"/>
</dbReference>
<dbReference type="Gene3D" id="3.40.50.720">
    <property type="entry name" value="NAD(P)-binding Rossmann-like Domain"/>
    <property type="match status" value="3"/>
</dbReference>
<dbReference type="SUPFAM" id="SSF51735">
    <property type="entry name" value="NAD(P)-binding Rossmann-fold domains"/>
    <property type="match status" value="6"/>
</dbReference>
<reference evidence="19 20" key="1">
    <citation type="submission" date="2019-02" db="EMBL/GenBank/DDBJ databases">
        <title>Draft genome sequence of Amycolatopsis sp. 8-3EHSu isolated from roots of Suaeda maritima.</title>
        <authorList>
            <person name="Duangmal K."/>
            <person name="Chantavorakit T."/>
        </authorList>
    </citation>
    <scope>NUCLEOTIDE SEQUENCE [LARGE SCALE GENOMIC DNA]</scope>
    <source>
        <strain evidence="19 20">8-3EHSu</strain>
    </source>
</reference>
<dbReference type="Gene3D" id="1.10.1200.10">
    <property type="entry name" value="ACP-like"/>
    <property type="match status" value="3"/>
</dbReference>
<comment type="caution">
    <text evidence="19">The sequence shown here is derived from an EMBL/GenBank/DDBJ whole genome shotgun (WGS) entry which is preliminary data.</text>
</comment>
<dbReference type="GO" id="GO:0031177">
    <property type="term" value="F:phosphopantetheine binding"/>
    <property type="evidence" value="ECO:0007669"/>
    <property type="project" value="InterPro"/>
</dbReference>
<evidence type="ECO:0000259" key="17">
    <source>
        <dbReference type="PROSITE" id="PS52004"/>
    </source>
</evidence>
<dbReference type="FunFam" id="3.40.366.10:FF:000002">
    <property type="entry name" value="Probable polyketide synthase 2"/>
    <property type="match status" value="2"/>
</dbReference>
<feature type="active site" description="Proton donor; for dehydratase activity" evidence="14">
    <location>
        <position position="4438"/>
    </location>
</feature>
<dbReference type="CDD" id="cd08956">
    <property type="entry name" value="KR_3_FAS_SDR_x"/>
    <property type="match status" value="3"/>
</dbReference>
<dbReference type="InterPro" id="IPR020841">
    <property type="entry name" value="PKS_Beta-ketoAc_synthase_dom"/>
</dbReference>
<dbReference type="SMART" id="SM00825">
    <property type="entry name" value="PKS_KS"/>
    <property type="match status" value="3"/>
</dbReference>
<dbReference type="CDD" id="cd00833">
    <property type="entry name" value="PKS"/>
    <property type="match status" value="3"/>
</dbReference>
<comment type="catalytic activity">
    <reaction evidence="9">
        <text>6 (S)-methylmalonyl-CoA + propanoyl-CoA + 6 NADPH + 12 H(+) = 6-deoxyerythronolide B + 6 CO2 + 6 NADP(+) + 7 CoA + H2O</text>
        <dbReference type="Rhea" id="RHEA:23068"/>
        <dbReference type="ChEBI" id="CHEBI:15377"/>
        <dbReference type="ChEBI" id="CHEBI:15378"/>
        <dbReference type="ChEBI" id="CHEBI:16089"/>
        <dbReference type="ChEBI" id="CHEBI:16526"/>
        <dbReference type="ChEBI" id="CHEBI:57287"/>
        <dbReference type="ChEBI" id="CHEBI:57327"/>
        <dbReference type="ChEBI" id="CHEBI:57392"/>
        <dbReference type="ChEBI" id="CHEBI:57783"/>
        <dbReference type="ChEBI" id="CHEBI:58349"/>
        <dbReference type="EC" id="2.3.1.94"/>
    </reaction>
</comment>
<dbReference type="PROSITE" id="PS50075">
    <property type="entry name" value="CARRIER"/>
    <property type="match status" value="3"/>
</dbReference>
<feature type="region of interest" description="N-terminal hotdog fold" evidence="14">
    <location>
        <begin position="2550"/>
        <end position="2672"/>
    </location>
</feature>
<dbReference type="InterPro" id="IPR042104">
    <property type="entry name" value="PKS_dehydratase_sf"/>
</dbReference>
<dbReference type="PANTHER" id="PTHR43775:SF51">
    <property type="entry name" value="INACTIVE PHENOLPHTHIOCEROL SYNTHESIS POLYKETIDE SYNTHASE TYPE I PKS1-RELATED"/>
    <property type="match status" value="1"/>
</dbReference>
<evidence type="ECO:0000256" key="2">
    <source>
        <dbReference type="ARBA" id="ARBA00022450"/>
    </source>
</evidence>
<keyword evidence="7" id="KW-0511">Multifunctional enzyme</keyword>
<dbReference type="InterPro" id="IPR001227">
    <property type="entry name" value="Ac_transferase_dom_sf"/>
</dbReference>
<dbReference type="InterPro" id="IPR020806">
    <property type="entry name" value="PKS_PP-bd"/>
</dbReference>
<dbReference type="SUPFAM" id="SSF53901">
    <property type="entry name" value="Thiolase-like"/>
    <property type="match status" value="3"/>
</dbReference>
<dbReference type="InterPro" id="IPR055123">
    <property type="entry name" value="SpnB-like_Rossmann"/>
</dbReference>
<evidence type="ECO:0000256" key="7">
    <source>
        <dbReference type="ARBA" id="ARBA00023268"/>
    </source>
</evidence>
<feature type="region of interest" description="C-terminal hotdog fold" evidence="14">
    <location>
        <begin position="2685"/>
        <end position="2817"/>
    </location>
</feature>
<evidence type="ECO:0000256" key="15">
    <source>
        <dbReference type="SAM" id="MobiDB-lite"/>
    </source>
</evidence>
<dbReference type="Pfam" id="PF08659">
    <property type="entry name" value="KR"/>
    <property type="match status" value="3"/>
</dbReference>
<comment type="pathway">
    <text evidence="11">Antibiotic biosynthesis; erythromycin biosynthesis.</text>
</comment>
<dbReference type="InterPro" id="IPR014031">
    <property type="entry name" value="Ketoacyl_synth_C"/>
</dbReference>
<dbReference type="Gene3D" id="3.40.366.10">
    <property type="entry name" value="Malonyl-Coenzyme A Acyl Carrier Protein, domain 2"/>
    <property type="match status" value="3"/>
</dbReference>
<dbReference type="SMART" id="SM00823">
    <property type="entry name" value="PKS_PP"/>
    <property type="match status" value="3"/>
</dbReference>
<dbReference type="Gene3D" id="3.30.70.3290">
    <property type="match status" value="3"/>
</dbReference>
<keyword evidence="6" id="KW-0045">Antibiotic biosynthesis</keyword>
<dbReference type="PANTHER" id="PTHR43775">
    <property type="entry name" value="FATTY ACID SYNTHASE"/>
    <property type="match status" value="1"/>
</dbReference>